<dbReference type="Pfam" id="PF00171">
    <property type="entry name" value="Aldedh"/>
    <property type="match status" value="1"/>
</dbReference>
<evidence type="ECO:0000313" key="3">
    <source>
        <dbReference type="EMBL" id="KHA71208.1"/>
    </source>
</evidence>
<dbReference type="EMBL" id="JSFK01000024">
    <property type="protein sequence ID" value="KHA71208.1"/>
    <property type="molecule type" value="Genomic_DNA"/>
</dbReference>
<dbReference type="InterPro" id="IPR015590">
    <property type="entry name" value="Aldehyde_DH_dom"/>
</dbReference>
<dbReference type="Gene3D" id="3.40.309.10">
    <property type="entry name" value="Aldehyde Dehydrogenase, Chain A, domain 2"/>
    <property type="match status" value="1"/>
</dbReference>
<dbReference type="PANTHER" id="PTHR11063">
    <property type="entry name" value="GLUTAMATE SEMIALDEHYDE DEHYDROGENASE"/>
    <property type="match status" value="1"/>
</dbReference>
<dbReference type="OrthoDB" id="6994211at2"/>
<feature type="domain" description="Aldehyde dehydrogenase" evidence="2">
    <location>
        <begin position="50"/>
        <end position="334"/>
    </location>
</feature>
<reference evidence="3 4" key="1">
    <citation type="submission" date="2014-10" db="EMBL/GenBank/DDBJ databases">
        <title>Draft genome sequence of Pseudomonas chlororaphis EA105.</title>
        <authorList>
            <person name="McCully L.M."/>
            <person name="Bitzer A.S."/>
            <person name="Spence C."/>
            <person name="Bais H."/>
            <person name="Silby M.W."/>
        </authorList>
    </citation>
    <scope>NUCLEOTIDE SEQUENCE [LARGE SCALE GENOMIC DNA]</scope>
    <source>
        <strain evidence="3 4">EA105</strain>
    </source>
</reference>
<dbReference type="GO" id="GO:0004350">
    <property type="term" value="F:glutamate-5-semialdehyde dehydrogenase activity"/>
    <property type="evidence" value="ECO:0007669"/>
    <property type="project" value="TreeGrafter"/>
</dbReference>
<gene>
    <name evidence="3" type="ORF">NZ35_21580</name>
</gene>
<comment type="caution">
    <text evidence="3">The sequence shown here is derived from an EMBL/GenBank/DDBJ whole genome shotgun (WGS) entry which is preliminary data.</text>
</comment>
<dbReference type="PATRIC" id="fig|587753.9.peg.2972"/>
<name>A0A0A6D629_9PSED</name>
<dbReference type="Gene3D" id="3.40.605.10">
    <property type="entry name" value="Aldehyde Dehydrogenase, Chain A, domain 1"/>
    <property type="match status" value="1"/>
</dbReference>
<organism evidence="3 4">
    <name type="scientific">Pseudomonas chlororaphis</name>
    <dbReference type="NCBI Taxonomy" id="587753"/>
    <lineage>
        <taxon>Bacteria</taxon>
        <taxon>Pseudomonadati</taxon>
        <taxon>Pseudomonadota</taxon>
        <taxon>Gammaproteobacteria</taxon>
        <taxon>Pseudomonadales</taxon>
        <taxon>Pseudomonadaceae</taxon>
        <taxon>Pseudomonas</taxon>
    </lineage>
</organism>
<dbReference type="InterPro" id="IPR016163">
    <property type="entry name" value="Ald_DH_C"/>
</dbReference>
<dbReference type="InterPro" id="IPR016162">
    <property type="entry name" value="Ald_DH_N"/>
</dbReference>
<dbReference type="Proteomes" id="UP000030564">
    <property type="component" value="Unassembled WGS sequence"/>
</dbReference>
<dbReference type="AlphaFoldDB" id="A0A0A6D629"/>
<protein>
    <submittedName>
        <fullName evidence="3">Glutamate-5-semialdehyde dehydrogenase</fullName>
    </submittedName>
</protein>
<keyword evidence="1" id="KW-0560">Oxidoreductase</keyword>
<evidence type="ECO:0000313" key="4">
    <source>
        <dbReference type="Proteomes" id="UP000030564"/>
    </source>
</evidence>
<dbReference type="PANTHER" id="PTHR11063:SF8">
    <property type="entry name" value="DELTA-1-PYRROLINE-5-CARBOXYLATE SYNTHASE"/>
    <property type="match status" value="1"/>
</dbReference>
<sequence length="500" mass="53683">MSLALERLVAGTPIPFAGNRVTVVSSELAARFQPGDHLLVEQVSGELLLIPVADQQAASVAIERAAAAFTALSAVSDEAISQFFDLFAQRLETPACWAHIETANLADIERAKARGRSTTRLLADERMRRDMIAGLRAWRDAAATRGKVISSVEHDGWKVEQVVSPLGIVAFVFEGRPNVFADAAGVLRTGNTAVLRIGSDALGTAQAIVTHALNPALADAGLPAGAVSLVESVNHAAGWAMFADRRLSLAVARGSGRAVSQLGSIAQQAGTAVSLHGTGGAWLIADRAADATRFAAVVRNSLDRKVCNTLNVCLIQRDRAAELVPLFLDALQQAGTARGQGCKLHIVHGSESYLPSEWQNTTVEVYRAEGYQTEALAEPLAESALGREWEWEETPEVSLMIVDDLDQAIALFNRYSPQFTVSLISEDAAVQERFYNAVNAPFVGNGITRWVDGQYALNKPELGLSNWESGRLFARSAILSGDGVFTVRSRMTQVDLTVKR</sequence>
<dbReference type="SUPFAM" id="SSF53720">
    <property type="entry name" value="ALDH-like"/>
    <property type="match status" value="1"/>
</dbReference>
<dbReference type="InterPro" id="IPR016161">
    <property type="entry name" value="Ald_DH/histidinol_DH"/>
</dbReference>
<proteinExistence type="predicted"/>
<evidence type="ECO:0000256" key="1">
    <source>
        <dbReference type="ARBA" id="ARBA00023002"/>
    </source>
</evidence>
<evidence type="ECO:0000259" key="2">
    <source>
        <dbReference type="Pfam" id="PF00171"/>
    </source>
</evidence>
<accession>A0A0A6D629</accession>